<reference evidence="9" key="1">
    <citation type="submission" date="2016-12" db="EMBL/GenBank/DDBJ databases">
        <title>The complete nucleotide sequence and genome organization of a novel betaflexivirus infecting Citrullus lanatus.</title>
        <authorList>
            <person name="Xin M."/>
            <person name="Wang X."/>
        </authorList>
    </citation>
    <scope>NUCLEOTIDE SEQUENCE [LARGE SCALE GENOMIC DNA]</scope>
    <source>
        <strain evidence="9">KF-15</strain>
    </source>
</reference>
<feature type="region of interest" description="Disordered" evidence="7">
    <location>
        <begin position="1"/>
        <end position="27"/>
    </location>
</feature>
<evidence type="ECO:0000256" key="6">
    <source>
        <dbReference type="ARBA" id="ARBA00031336"/>
    </source>
</evidence>
<dbReference type="GeneID" id="32283043"/>
<dbReference type="OrthoDB" id="15901at10239"/>
<proteinExistence type="predicted"/>
<evidence type="ECO:0000256" key="3">
    <source>
        <dbReference type="ARBA" id="ARBA00022497"/>
    </source>
</evidence>
<dbReference type="PRINTS" id="PR00232">
    <property type="entry name" value="POTXCARLCOAT"/>
</dbReference>
<evidence type="ECO:0000256" key="4">
    <source>
        <dbReference type="ARBA" id="ARBA00022561"/>
    </source>
</evidence>
<dbReference type="GO" id="GO:0005198">
    <property type="term" value="F:structural molecule activity"/>
    <property type="evidence" value="ECO:0007669"/>
    <property type="project" value="InterPro"/>
</dbReference>
<dbReference type="Pfam" id="PF00286">
    <property type="entry name" value="Flexi_CP"/>
    <property type="match status" value="1"/>
</dbReference>
<keyword evidence="4 9" id="KW-0167">Capsid protein</keyword>
<accession>A0A1W5W6D7</accession>
<comment type="subcellular location">
    <subcellularLocation>
        <location evidence="1">Virion</location>
    </subcellularLocation>
</comment>
<dbReference type="GO" id="GO:0019029">
    <property type="term" value="C:helical viral capsid"/>
    <property type="evidence" value="ECO:0007669"/>
    <property type="project" value="UniProtKB-KW"/>
</dbReference>
<protein>
    <recommendedName>
        <fullName evidence="2">Capsid protein</fullName>
    </recommendedName>
    <alternativeName>
        <fullName evidence="6">Coat protein</fullName>
    </alternativeName>
</protein>
<dbReference type="Proteomes" id="UP000201995">
    <property type="component" value="Segment"/>
</dbReference>
<evidence type="ECO:0000256" key="2">
    <source>
        <dbReference type="ARBA" id="ARBA00018091"/>
    </source>
</evidence>
<keyword evidence="10" id="KW-1185">Reference proteome</keyword>
<evidence type="ECO:0000256" key="5">
    <source>
        <dbReference type="ARBA" id="ARBA00022844"/>
    </source>
</evidence>
<keyword evidence="3" id="KW-1139">Helical capsid protein</keyword>
<sequence>MAEEDKGAKGKSVKGKTSDTKDKNKWTEEKIKEKFKGNPFLKFIVVPKEEKGDIHIAAPKIASAEQLESIMDAMELKEDAFIRRSKIFALQCASSQATEKTIFNVEGTDGDQRFDLNSFALTVKRFCTIRQFCAAWAKYTWDYMIRNNLAPDGWKDRGYPMAHRFAAFDAFHGVISDHSIPHPNMIRMPSEDEIAANEVNKNVAIHRSNQRQNIGYSIATEVTKGKPQNAPKIKFIED</sequence>
<evidence type="ECO:0000256" key="7">
    <source>
        <dbReference type="SAM" id="MobiDB-lite"/>
    </source>
</evidence>
<dbReference type="KEGG" id="vg:32283043"/>
<feature type="domain" description="Potexviruses and carlaviruses coat protein" evidence="8">
    <location>
        <begin position="63"/>
        <end position="193"/>
    </location>
</feature>
<dbReference type="RefSeq" id="YP_009357238.1">
    <property type="nucleotide sequence ID" value="NC_034377.1"/>
</dbReference>
<organism evidence="9">
    <name type="scientific">Watermelon virus A</name>
    <dbReference type="NCBI Taxonomy" id="1978413"/>
    <lineage>
        <taxon>Viruses</taxon>
        <taxon>Riboviria</taxon>
        <taxon>Orthornavirae</taxon>
        <taxon>Kitrinoviricota</taxon>
        <taxon>Alsuviricetes</taxon>
        <taxon>Tymovirales</taxon>
        <taxon>Betaflexiviridae</taxon>
        <taxon>Trivirinae</taxon>
        <taxon>Wamavirus</taxon>
        <taxon>Wamavirus alphacitrulli</taxon>
    </lineage>
</organism>
<name>A0A1W5W6D7_9VIRU</name>
<evidence type="ECO:0000313" key="9">
    <source>
        <dbReference type="EMBL" id="ARH01900.1"/>
    </source>
</evidence>
<keyword evidence="5" id="KW-0946">Virion</keyword>
<feature type="compositionally biased region" description="Basic and acidic residues" evidence="7">
    <location>
        <begin position="16"/>
        <end position="27"/>
    </location>
</feature>
<evidence type="ECO:0000256" key="1">
    <source>
        <dbReference type="ARBA" id="ARBA00004328"/>
    </source>
</evidence>
<dbReference type="EMBL" id="KY363796">
    <property type="protein sequence ID" value="ARH01900.1"/>
    <property type="molecule type" value="Genomic_RNA"/>
</dbReference>
<dbReference type="InterPro" id="IPR000052">
    <property type="entry name" value="Pltvir_coat"/>
</dbReference>
<evidence type="ECO:0000313" key="10">
    <source>
        <dbReference type="Proteomes" id="UP000201995"/>
    </source>
</evidence>
<evidence type="ECO:0000259" key="8">
    <source>
        <dbReference type="Pfam" id="PF00286"/>
    </source>
</evidence>